<evidence type="ECO:0000256" key="3">
    <source>
        <dbReference type="ARBA" id="ARBA00023136"/>
    </source>
</evidence>
<keyword evidence="4" id="KW-1015">Disulfide bond</keyword>
<dbReference type="PANTHER" id="PTHR11036:SF127">
    <property type="entry name" value="SEMAPHORIN-1A"/>
    <property type="match status" value="1"/>
</dbReference>
<sequence length="779" mass="85699">MEVVILLLSLGSAIGVWQDGTEIKSAFKQDQIEIFGRFDGHPEDHLTLLGQQDGSLFMGARDRVYNLSDADLSENFVVNWPASVEHQEICQIKGQPESECHNFLRVFHGPLNPNDMSTVSPAPETFATRSGLLMASKKRGKELKLAKDGNNLADEEQQRQDEQRYLVCGTHAFKPKCRFYTNNLKNYSAEFSGIGYSPFNPTHPSTSLLHAGMVYAATVADFGGTDALIYRQPLRTEQYYDLQLNSPSFVSSMSHGDLALFFFREFAVEHTNCGKAIFSRVGRICRHDTGSRKQKDFTTFLKARLNCSVPGEFPFYFDHIQGTSEIFHNVYHNQEQMLYAVFTTAPNSIGASAICAFSIKSIMKAFDGPFKGQSSIDANWLPVPDNLVPKPRPGQCSGNPDQVPDSNAVAFVKGHPLMDEAVQGVPVLTTISNEDSFTTIAVDYTDNVAPYHVVYVGTASGKVMKAVVNASESLKPVTLKSFHPSHSVISQSWHLFPGSPIKSLRLVGSRRLLVVTETKAMIIRVDNCEKFSTCRKCISIRDPHCAWNVDSEECVNADVNAFSNYDDGNKAIMMLQAINTGFSAKCPLGEQDASPSASTSAEDCCKCSRDCNANSVVTKNNEQAGTGSESDLLFVDDDDEDDKSLQQKEMKGNGDENERSNHNKLNKDGENQDYESSFVTAGGDAQVSSKSIAVATISSALLSLMIGFPVGFLVCKWLASRQNKTKPSTNAQLAATMNESQRLTKPIDFVVNVSPVNKNPLKNNLNTGTLEKTVKKIYL</sequence>
<dbReference type="Gene3D" id="3.30.1680.10">
    <property type="entry name" value="ligand-binding face of the semaphorins, domain 2"/>
    <property type="match status" value="1"/>
</dbReference>
<feature type="signal peptide" evidence="9">
    <location>
        <begin position="1"/>
        <end position="15"/>
    </location>
</feature>
<dbReference type="Pfam" id="PF01437">
    <property type="entry name" value="PSI"/>
    <property type="match status" value="1"/>
</dbReference>
<comment type="caution">
    <text evidence="6">Lacks conserved residue(s) required for the propagation of feature annotation.</text>
</comment>
<keyword evidence="8" id="KW-0812">Transmembrane</keyword>
<proteinExistence type="predicted"/>
<dbReference type="SUPFAM" id="SSF101912">
    <property type="entry name" value="Sema domain"/>
    <property type="match status" value="2"/>
</dbReference>
<name>A0ABP1QUW6_9HEXA</name>
<comment type="subcellular location">
    <subcellularLocation>
        <location evidence="1">Membrane</location>
    </subcellularLocation>
</comment>
<dbReference type="InterPro" id="IPR001627">
    <property type="entry name" value="Semap_dom"/>
</dbReference>
<dbReference type="SMART" id="SM00423">
    <property type="entry name" value="PSI"/>
    <property type="match status" value="1"/>
</dbReference>
<dbReference type="Proteomes" id="UP001642540">
    <property type="component" value="Unassembled WGS sequence"/>
</dbReference>
<gene>
    <name evidence="11" type="ORF">ODALV1_LOCUS15396</name>
</gene>
<comment type="caution">
    <text evidence="11">The sequence shown here is derived from an EMBL/GenBank/DDBJ whole genome shotgun (WGS) entry which is preliminary data.</text>
</comment>
<feature type="domain" description="Sema" evidence="10">
    <location>
        <begin position="22"/>
        <end position="525"/>
    </location>
</feature>
<keyword evidence="9" id="KW-0732">Signal</keyword>
<protein>
    <recommendedName>
        <fullName evidence="10">Sema domain-containing protein</fullName>
    </recommendedName>
</protein>
<keyword evidence="5" id="KW-0325">Glycoprotein</keyword>
<dbReference type="InterPro" id="IPR016201">
    <property type="entry name" value="PSI"/>
</dbReference>
<dbReference type="Gene3D" id="2.130.10.10">
    <property type="entry name" value="YVTN repeat-like/Quinoprotein amine dehydrogenase"/>
    <property type="match status" value="1"/>
</dbReference>
<dbReference type="PROSITE" id="PS51004">
    <property type="entry name" value="SEMA"/>
    <property type="match status" value="1"/>
</dbReference>
<feature type="transmembrane region" description="Helical" evidence="8">
    <location>
        <begin position="697"/>
        <end position="719"/>
    </location>
</feature>
<dbReference type="SMART" id="SM00630">
    <property type="entry name" value="Sema"/>
    <property type="match status" value="1"/>
</dbReference>
<feature type="chain" id="PRO_5046339256" description="Sema domain-containing protein" evidence="9">
    <location>
        <begin position="16"/>
        <end position="779"/>
    </location>
</feature>
<evidence type="ECO:0000256" key="2">
    <source>
        <dbReference type="ARBA" id="ARBA00022902"/>
    </source>
</evidence>
<keyword evidence="8" id="KW-1133">Transmembrane helix</keyword>
<dbReference type="InterPro" id="IPR027231">
    <property type="entry name" value="Semaphorin"/>
</dbReference>
<dbReference type="SUPFAM" id="SSF103575">
    <property type="entry name" value="Plexin repeat"/>
    <property type="match status" value="1"/>
</dbReference>
<feature type="region of interest" description="Disordered" evidence="7">
    <location>
        <begin position="622"/>
        <end position="676"/>
    </location>
</feature>
<evidence type="ECO:0000256" key="9">
    <source>
        <dbReference type="SAM" id="SignalP"/>
    </source>
</evidence>
<evidence type="ECO:0000256" key="1">
    <source>
        <dbReference type="ARBA" id="ARBA00004370"/>
    </source>
</evidence>
<dbReference type="InterPro" id="IPR002165">
    <property type="entry name" value="Plexin_repeat"/>
</dbReference>
<feature type="compositionally biased region" description="Basic and acidic residues" evidence="7">
    <location>
        <begin position="643"/>
        <end position="670"/>
    </location>
</feature>
<evidence type="ECO:0000259" key="10">
    <source>
        <dbReference type="PROSITE" id="PS51004"/>
    </source>
</evidence>
<dbReference type="InterPro" id="IPR015943">
    <property type="entry name" value="WD40/YVTN_repeat-like_dom_sf"/>
</dbReference>
<keyword evidence="12" id="KW-1185">Reference proteome</keyword>
<evidence type="ECO:0000256" key="8">
    <source>
        <dbReference type="SAM" id="Phobius"/>
    </source>
</evidence>
<evidence type="ECO:0000256" key="5">
    <source>
        <dbReference type="ARBA" id="ARBA00023180"/>
    </source>
</evidence>
<dbReference type="InterPro" id="IPR036352">
    <property type="entry name" value="Semap_dom_sf"/>
</dbReference>
<dbReference type="Pfam" id="PF01403">
    <property type="entry name" value="Sema"/>
    <property type="match status" value="1"/>
</dbReference>
<organism evidence="11 12">
    <name type="scientific">Orchesella dallaii</name>
    <dbReference type="NCBI Taxonomy" id="48710"/>
    <lineage>
        <taxon>Eukaryota</taxon>
        <taxon>Metazoa</taxon>
        <taxon>Ecdysozoa</taxon>
        <taxon>Arthropoda</taxon>
        <taxon>Hexapoda</taxon>
        <taxon>Collembola</taxon>
        <taxon>Entomobryomorpha</taxon>
        <taxon>Entomobryoidea</taxon>
        <taxon>Orchesellidae</taxon>
        <taxon>Orchesellinae</taxon>
        <taxon>Orchesella</taxon>
    </lineage>
</organism>
<dbReference type="EMBL" id="CAXLJM020000046">
    <property type="protein sequence ID" value="CAL8111872.1"/>
    <property type="molecule type" value="Genomic_DNA"/>
</dbReference>
<keyword evidence="3 8" id="KW-0472">Membrane</keyword>
<keyword evidence="2" id="KW-0524">Neurogenesis</keyword>
<dbReference type="PANTHER" id="PTHR11036">
    <property type="entry name" value="SEMAPHORIN"/>
    <property type="match status" value="1"/>
</dbReference>
<evidence type="ECO:0000313" key="11">
    <source>
        <dbReference type="EMBL" id="CAL8111872.1"/>
    </source>
</evidence>
<evidence type="ECO:0000256" key="6">
    <source>
        <dbReference type="PROSITE-ProRule" id="PRU00352"/>
    </source>
</evidence>
<accession>A0ABP1QUW6</accession>
<evidence type="ECO:0000256" key="7">
    <source>
        <dbReference type="SAM" id="MobiDB-lite"/>
    </source>
</evidence>
<evidence type="ECO:0000313" key="12">
    <source>
        <dbReference type="Proteomes" id="UP001642540"/>
    </source>
</evidence>
<evidence type="ECO:0000256" key="4">
    <source>
        <dbReference type="ARBA" id="ARBA00023157"/>
    </source>
</evidence>
<reference evidence="11 12" key="1">
    <citation type="submission" date="2024-08" db="EMBL/GenBank/DDBJ databases">
        <authorList>
            <person name="Cucini C."/>
            <person name="Frati F."/>
        </authorList>
    </citation>
    <scope>NUCLEOTIDE SEQUENCE [LARGE SCALE GENOMIC DNA]</scope>
</reference>